<protein>
    <recommendedName>
        <fullName evidence="2">LamG-like jellyroll fold domain-containing protein</fullName>
    </recommendedName>
</protein>
<reference evidence="1" key="1">
    <citation type="journal article" date="2015" name="Nature">
        <title>Complex archaea that bridge the gap between prokaryotes and eukaryotes.</title>
        <authorList>
            <person name="Spang A."/>
            <person name="Saw J.H."/>
            <person name="Jorgensen S.L."/>
            <person name="Zaremba-Niedzwiedzka K."/>
            <person name="Martijn J."/>
            <person name="Lind A.E."/>
            <person name="van Eijk R."/>
            <person name="Schleper C."/>
            <person name="Guy L."/>
            <person name="Ettema T.J."/>
        </authorList>
    </citation>
    <scope>NUCLEOTIDE SEQUENCE</scope>
</reference>
<dbReference type="Gene3D" id="2.60.120.200">
    <property type="match status" value="1"/>
</dbReference>
<feature type="non-terminal residue" evidence="1">
    <location>
        <position position="1"/>
    </location>
</feature>
<dbReference type="AlphaFoldDB" id="A0A0F9F0E5"/>
<gene>
    <name evidence="1" type="ORF">LCGC14_2010720</name>
</gene>
<sequence length="427" mass="46749">NSTIYSTAQNSINWTDLEDGIYYYNVTVNDTLGNGSYITEVLHLANFSVQIDNVSWNNLTPVNTNITVQVRTNNLQNETNNTLIRYLGFDGESGTGSTLNDYMDVDPIVGYTGGQNITTTFCKFEQCWQDDGTDSNEQSIEWTDTDDGTDLDFENFTIMAWVNTHTTVLVQSIIMKSNSKPWELEIRGAGFRCRLNANNAQRDIALDGSVQANTLYHVACRYNGTDVEVFVDGVGTGSPASASAMTETNQSVTVGWFKDLGGSKGGYFNGTIDEVMIFNRPLTDSQIKDIFEGTIGNWTSYTFKNISNPYKPPANSVNGTFAQLNFSFETITTKRPSLINYSVGYSNISAVVAPPADTCTCDTSGNWYIDCSDNCVVSSECNMDGSDLHATGSGTLTITSTINNVNNVFINTNSCNLFCYNPAGCFG</sequence>
<dbReference type="EMBL" id="LAZR01023047">
    <property type="protein sequence ID" value="KKL79848.1"/>
    <property type="molecule type" value="Genomic_DNA"/>
</dbReference>
<comment type="caution">
    <text evidence="1">The sequence shown here is derived from an EMBL/GenBank/DDBJ whole genome shotgun (WGS) entry which is preliminary data.</text>
</comment>
<accession>A0A0F9F0E5</accession>
<evidence type="ECO:0008006" key="2">
    <source>
        <dbReference type="Google" id="ProtNLM"/>
    </source>
</evidence>
<proteinExistence type="predicted"/>
<name>A0A0F9F0E5_9ZZZZ</name>
<dbReference type="Pfam" id="PF13385">
    <property type="entry name" value="Laminin_G_3"/>
    <property type="match status" value="1"/>
</dbReference>
<organism evidence="1">
    <name type="scientific">marine sediment metagenome</name>
    <dbReference type="NCBI Taxonomy" id="412755"/>
    <lineage>
        <taxon>unclassified sequences</taxon>
        <taxon>metagenomes</taxon>
        <taxon>ecological metagenomes</taxon>
    </lineage>
</organism>
<evidence type="ECO:0000313" key="1">
    <source>
        <dbReference type="EMBL" id="KKL79848.1"/>
    </source>
</evidence>
<dbReference type="SUPFAM" id="SSF49899">
    <property type="entry name" value="Concanavalin A-like lectins/glucanases"/>
    <property type="match status" value="1"/>
</dbReference>
<dbReference type="InterPro" id="IPR013320">
    <property type="entry name" value="ConA-like_dom_sf"/>
</dbReference>